<dbReference type="PANTHER" id="PTHR48012">
    <property type="entry name" value="STERILE20-LIKE KINASE, ISOFORM B-RELATED"/>
    <property type="match status" value="1"/>
</dbReference>
<dbReference type="InterPro" id="IPR000719">
    <property type="entry name" value="Prot_kinase_dom"/>
</dbReference>
<evidence type="ECO:0000256" key="2">
    <source>
        <dbReference type="ARBA" id="ARBA00022741"/>
    </source>
</evidence>
<dbReference type="InterPro" id="IPR011009">
    <property type="entry name" value="Kinase-like_dom_sf"/>
</dbReference>
<dbReference type="EC" id="2.7.11.1" evidence="1"/>
<dbReference type="SMART" id="SM00220">
    <property type="entry name" value="S_TKc"/>
    <property type="match status" value="1"/>
</dbReference>
<feature type="compositionally biased region" description="Low complexity" evidence="5">
    <location>
        <begin position="9"/>
        <end position="22"/>
    </location>
</feature>
<evidence type="ECO:0000256" key="3">
    <source>
        <dbReference type="ARBA" id="ARBA00022840"/>
    </source>
</evidence>
<dbReference type="InterPro" id="IPR017441">
    <property type="entry name" value="Protein_kinase_ATP_BS"/>
</dbReference>
<dbReference type="GO" id="GO:0005524">
    <property type="term" value="F:ATP binding"/>
    <property type="evidence" value="ECO:0007669"/>
    <property type="project" value="UniProtKB-UniRule"/>
</dbReference>
<dbReference type="AlphaFoldDB" id="M5BZ31"/>
<keyword evidence="7" id="KW-0418">Kinase</keyword>
<dbReference type="Gene3D" id="3.30.200.20">
    <property type="entry name" value="Phosphorylase Kinase, domain 1"/>
    <property type="match status" value="1"/>
</dbReference>
<evidence type="ECO:0000256" key="1">
    <source>
        <dbReference type="ARBA" id="ARBA00012513"/>
    </source>
</evidence>
<feature type="domain" description="Protein kinase" evidence="6">
    <location>
        <begin position="39"/>
        <end position="196"/>
    </location>
</feature>
<evidence type="ECO:0000313" key="8">
    <source>
        <dbReference type="Proteomes" id="UP000012065"/>
    </source>
</evidence>
<comment type="caution">
    <text evidence="7">The sequence shown here is derived from an EMBL/GenBank/DDBJ whole genome shotgun (WGS) entry which is preliminary data.</text>
</comment>
<dbReference type="InterPro" id="IPR050629">
    <property type="entry name" value="STE20/SPS1-PAK"/>
</dbReference>
<keyword evidence="2 4" id="KW-0547">Nucleotide-binding</keyword>
<feature type="region of interest" description="Disordered" evidence="5">
    <location>
        <begin position="1"/>
        <end position="32"/>
    </location>
</feature>
<evidence type="ECO:0000256" key="5">
    <source>
        <dbReference type="SAM" id="MobiDB-lite"/>
    </source>
</evidence>
<dbReference type="GO" id="GO:0005737">
    <property type="term" value="C:cytoplasm"/>
    <property type="evidence" value="ECO:0007669"/>
    <property type="project" value="TreeGrafter"/>
</dbReference>
<protein>
    <recommendedName>
        <fullName evidence="1">non-specific serine/threonine protein kinase</fullName>
        <ecNumber evidence="1">2.7.11.1</ecNumber>
    </recommendedName>
</protein>
<evidence type="ECO:0000313" key="7">
    <source>
        <dbReference type="EMBL" id="CCO31875.1"/>
    </source>
</evidence>
<keyword evidence="7" id="KW-0808">Transferase</keyword>
<dbReference type="HOGENOM" id="CLU_000288_63_23_1"/>
<sequence>MPKSPPSSSPTSPSSLLGRSPLPSVPRPIFPSSDPTSQYTLIEKLGTGSFGTVYKASDKTGHIVAIKQIDLEDTDDDISEIQQEISHLAQCDSDYVTRYYGSFVKGYKLWIIMEYLAGGSCLDLLKPGVFTEAQIAVLIRELLLGLDYLHTEGKIHRDIKAANVLLSASGGVKLADFGVAAQLTSAGKRASAASIH</sequence>
<dbReference type="Proteomes" id="UP000012065">
    <property type="component" value="Unassembled WGS sequence"/>
</dbReference>
<dbReference type="PROSITE" id="PS50011">
    <property type="entry name" value="PROTEIN_KINASE_DOM"/>
    <property type="match status" value="1"/>
</dbReference>
<keyword evidence="3 4" id="KW-0067">ATP-binding</keyword>
<dbReference type="Pfam" id="PF00069">
    <property type="entry name" value="Pkinase"/>
    <property type="match status" value="1"/>
</dbReference>
<evidence type="ECO:0000259" key="6">
    <source>
        <dbReference type="PROSITE" id="PS50011"/>
    </source>
</evidence>
<proteinExistence type="predicted"/>
<feature type="binding site" evidence="4">
    <location>
        <position position="67"/>
    </location>
    <ligand>
        <name>ATP</name>
        <dbReference type="ChEBI" id="CHEBI:30616"/>
    </ligand>
</feature>
<name>M5BZ31_THACB</name>
<dbReference type="Gene3D" id="1.10.510.10">
    <property type="entry name" value="Transferase(Phosphotransferase) domain 1"/>
    <property type="match status" value="1"/>
</dbReference>
<reference evidence="7 8" key="1">
    <citation type="journal article" date="2013" name="J. Biotechnol.">
        <title>Establishment and interpretation of the genome sequence of the phytopathogenic fungus Rhizoctonia solani AG1-IB isolate 7/3/14.</title>
        <authorList>
            <person name="Wibberg D.W."/>
            <person name="Jelonek L.J."/>
            <person name="Rupp O.R."/>
            <person name="Hennig M.H."/>
            <person name="Eikmeyer F.E."/>
            <person name="Goesmann A.G."/>
            <person name="Hartmann A.H."/>
            <person name="Borriss R.B."/>
            <person name="Grosch R.G."/>
            <person name="Puehler A.P."/>
            <person name="Schlueter A.S."/>
        </authorList>
    </citation>
    <scope>NUCLEOTIDE SEQUENCE [LARGE SCALE GENOMIC DNA]</scope>
    <source>
        <strain evidence="8">AG1-IB / isolate 7/3/14</strain>
    </source>
</reference>
<dbReference type="GO" id="GO:0004674">
    <property type="term" value="F:protein serine/threonine kinase activity"/>
    <property type="evidence" value="ECO:0007669"/>
    <property type="project" value="UniProtKB-EC"/>
</dbReference>
<dbReference type="EMBL" id="CAOJ01008920">
    <property type="protein sequence ID" value="CCO31875.1"/>
    <property type="molecule type" value="Genomic_DNA"/>
</dbReference>
<organism evidence="7 8">
    <name type="scientific">Thanatephorus cucumeris (strain AG1-IB / isolate 7/3/14)</name>
    <name type="common">Lettuce bottom rot fungus</name>
    <name type="synonym">Rhizoctonia solani</name>
    <dbReference type="NCBI Taxonomy" id="1108050"/>
    <lineage>
        <taxon>Eukaryota</taxon>
        <taxon>Fungi</taxon>
        <taxon>Dikarya</taxon>
        <taxon>Basidiomycota</taxon>
        <taxon>Agaricomycotina</taxon>
        <taxon>Agaricomycetes</taxon>
        <taxon>Cantharellales</taxon>
        <taxon>Ceratobasidiaceae</taxon>
        <taxon>Rhizoctonia</taxon>
        <taxon>Rhizoctonia solani AG-1</taxon>
    </lineage>
</organism>
<gene>
    <name evidence="7" type="ORF">BN14_05926</name>
</gene>
<accession>M5BZ31</accession>
<dbReference type="PROSITE" id="PS00107">
    <property type="entry name" value="PROTEIN_KINASE_ATP"/>
    <property type="match status" value="1"/>
</dbReference>
<evidence type="ECO:0000256" key="4">
    <source>
        <dbReference type="PROSITE-ProRule" id="PRU10141"/>
    </source>
</evidence>
<dbReference type="SUPFAM" id="SSF56112">
    <property type="entry name" value="Protein kinase-like (PK-like)"/>
    <property type="match status" value="1"/>
</dbReference>
<dbReference type="PANTHER" id="PTHR48012:SF27">
    <property type="entry name" value="SERINE_THREONINE-PROTEIN KINASE SID1"/>
    <property type="match status" value="1"/>
</dbReference>